<dbReference type="RefSeq" id="WP_045069402.1">
    <property type="nucleotide sequence ID" value="NZ_JZSL01000013.1"/>
</dbReference>
<name>A0A0D8MVJ9_PHOLE</name>
<keyword evidence="2" id="KW-0812">Transmembrane</keyword>
<feature type="region of interest" description="Disordered" evidence="1">
    <location>
        <begin position="1"/>
        <end position="20"/>
    </location>
</feature>
<gene>
    <name evidence="3" type="ORF">CTM89_04355</name>
</gene>
<sequence>MSQAANVTTKTDKPDPSNDFQSAQFKMTRIISVIFNVVIILAQIKLLKDHDATIKTYAVFLLCNFSVLFSFFAPRLTQFTPKQVLKYAYMPAIISVFLFISQVTS</sequence>
<evidence type="ECO:0000313" key="4">
    <source>
        <dbReference type="Proteomes" id="UP000240410"/>
    </source>
</evidence>
<keyword evidence="2" id="KW-0472">Membrane</keyword>
<dbReference type="OrthoDB" id="5824674at2"/>
<feature type="transmembrane region" description="Helical" evidence="2">
    <location>
        <begin position="84"/>
        <end position="103"/>
    </location>
</feature>
<accession>A0A0D8MVJ9</accession>
<dbReference type="Proteomes" id="UP000240410">
    <property type="component" value="Unassembled WGS sequence"/>
</dbReference>
<comment type="caution">
    <text evidence="3">The sequence shown here is derived from an EMBL/GenBank/DDBJ whole genome shotgun (WGS) entry which is preliminary data.</text>
</comment>
<dbReference type="AlphaFoldDB" id="A0A0D8MVJ9"/>
<proteinExistence type="predicted"/>
<protein>
    <submittedName>
        <fullName evidence="3">Fumarate hydratase</fullName>
    </submittedName>
</protein>
<feature type="transmembrane region" description="Helical" evidence="2">
    <location>
        <begin position="54"/>
        <end position="72"/>
    </location>
</feature>
<dbReference type="STRING" id="553611.GCA_001557755_00988"/>
<keyword evidence="2" id="KW-1133">Transmembrane helix</keyword>
<feature type="transmembrane region" description="Helical" evidence="2">
    <location>
        <begin position="30"/>
        <end position="48"/>
    </location>
</feature>
<reference evidence="3 4" key="1">
    <citation type="submission" date="2018-03" db="EMBL/GenBank/DDBJ databases">
        <title>Whole genome sequencing of Histamine producing bacteria.</title>
        <authorList>
            <person name="Butler K."/>
        </authorList>
    </citation>
    <scope>NUCLEOTIDE SEQUENCE [LARGE SCALE GENOMIC DNA]</scope>
    <source>
        <strain evidence="3 4">ATCC 33979</strain>
    </source>
</reference>
<dbReference type="EMBL" id="PYOJ01000004">
    <property type="protein sequence ID" value="PSV92179.1"/>
    <property type="molecule type" value="Genomic_DNA"/>
</dbReference>
<dbReference type="GeneID" id="99742650"/>
<evidence type="ECO:0000313" key="3">
    <source>
        <dbReference type="EMBL" id="PSV92179.1"/>
    </source>
</evidence>
<organism evidence="3 4">
    <name type="scientific">Photobacterium leiognathi</name>
    <dbReference type="NCBI Taxonomy" id="553611"/>
    <lineage>
        <taxon>Bacteria</taxon>
        <taxon>Pseudomonadati</taxon>
        <taxon>Pseudomonadota</taxon>
        <taxon>Gammaproteobacteria</taxon>
        <taxon>Vibrionales</taxon>
        <taxon>Vibrionaceae</taxon>
        <taxon>Photobacterium</taxon>
    </lineage>
</organism>
<evidence type="ECO:0000256" key="2">
    <source>
        <dbReference type="SAM" id="Phobius"/>
    </source>
</evidence>
<evidence type="ECO:0000256" key="1">
    <source>
        <dbReference type="SAM" id="MobiDB-lite"/>
    </source>
</evidence>